<dbReference type="HOGENOM" id="CLU_041220_7_0_1"/>
<keyword evidence="4 11" id="KW-0808">Transferase</keyword>
<evidence type="ECO:0000256" key="2">
    <source>
        <dbReference type="ARBA" id="ARBA00022552"/>
    </source>
</evidence>
<dbReference type="GO" id="GO:0031167">
    <property type="term" value="P:rRNA methylation"/>
    <property type="evidence" value="ECO:0000318"/>
    <property type="project" value="GO_Central"/>
</dbReference>
<feature type="binding site" evidence="11">
    <location>
        <position position="31"/>
    </location>
    <ligand>
        <name>S-adenosyl-L-methionine</name>
        <dbReference type="ChEBI" id="CHEBI:59789"/>
    </ligand>
</feature>
<feature type="domain" description="Ribosomal RNA adenine methylase transferase N-terminal" evidence="13">
    <location>
        <begin position="36"/>
        <end position="227"/>
    </location>
</feature>
<evidence type="ECO:0000256" key="5">
    <source>
        <dbReference type="ARBA" id="ARBA00022691"/>
    </source>
</evidence>
<dbReference type="EMBL" id="DS469824">
    <property type="protein sequence ID" value="EDO32435.1"/>
    <property type="molecule type" value="Genomic_DNA"/>
</dbReference>
<evidence type="ECO:0000256" key="9">
    <source>
        <dbReference type="ARBA" id="ARBA00023128"/>
    </source>
</evidence>
<dbReference type="CDD" id="cd02440">
    <property type="entry name" value="AdoMet_MTases"/>
    <property type="match status" value="1"/>
</dbReference>
<name>A7SV30_NEMVE</name>
<proteinExistence type="inferred from homology"/>
<dbReference type="EC" id="2.1.1.-" evidence="12"/>
<comment type="subcellular location">
    <subcellularLocation>
        <location evidence="1">Mitochondrion</location>
    </subcellularLocation>
</comment>
<feature type="binding site" evidence="11">
    <location>
        <position position="77"/>
    </location>
    <ligand>
        <name>S-adenosyl-L-methionine</name>
        <dbReference type="ChEBI" id="CHEBI:59789"/>
    </ligand>
</feature>
<dbReference type="OMA" id="RIEQPFK"/>
<feature type="binding site" evidence="11">
    <location>
        <position position="29"/>
    </location>
    <ligand>
        <name>S-adenosyl-L-methionine</name>
        <dbReference type="ChEBI" id="CHEBI:59789"/>
    </ligand>
</feature>
<evidence type="ECO:0000256" key="10">
    <source>
        <dbReference type="ARBA" id="ARBA00023163"/>
    </source>
</evidence>
<dbReference type="GO" id="GO:0006391">
    <property type="term" value="P:transcription initiation at mitochondrial promoter"/>
    <property type="evidence" value="ECO:0000318"/>
    <property type="project" value="GO_Central"/>
</dbReference>
<dbReference type="eggNOG" id="KOG0821">
    <property type="taxonomic scope" value="Eukaryota"/>
</dbReference>
<dbReference type="GO" id="GO:0003723">
    <property type="term" value="F:RNA binding"/>
    <property type="evidence" value="ECO:0007669"/>
    <property type="project" value="UniProtKB-UniRule"/>
</dbReference>
<keyword evidence="9" id="KW-0496">Mitochondrion</keyword>
<evidence type="ECO:0000313" key="15">
    <source>
        <dbReference type="Proteomes" id="UP000001593"/>
    </source>
</evidence>
<comment type="similarity">
    <text evidence="11 12">Belongs to the class I-like SAM-binding methyltransferase superfamily. rRNA adenine N(6)-methyltransferase family.</text>
</comment>
<dbReference type="KEGG" id="nve:5503469"/>
<dbReference type="PhylomeDB" id="A7SV30"/>
<protein>
    <recommendedName>
        <fullName evidence="12">rRNA adenine N(6)-methyltransferase</fullName>
        <ecNumber evidence="12">2.1.1.-</ecNumber>
    </recommendedName>
</protein>
<dbReference type="STRING" id="45351.A7SV30"/>
<dbReference type="SMART" id="SM00650">
    <property type="entry name" value="rADc"/>
    <property type="match status" value="1"/>
</dbReference>
<feature type="binding site" evidence="11">
    <location>
        <position position="55"/>
    </location>
    <ligand>
        <name>S-adenosyl-L-methionine</name>
        <dbReference type="ChEBI" id="CHEBI:59789"/>
    </ligand>
</feature>
<dbReference type="Gene3D" id="1.10.8.100">
    <property type="entry name" value="Ribosomal RNA adenine dimethylase-like, domain 2"/>
    <property type="match status" value="1"/>
</dbReference>
<dbReference type="InterPro" id="IPR020598">
    <property type="entry name" value="rRNA_Ade_methylase_Trfase_N"/>
</dbReference>
<sequence length="325" mass="36117">MALRLPPMPKVSDLLRLYGLTAQKQFSQNFILDLNITDKIAKVSDVFDCYVCEVGAGPGSLTRSILNAGARHVAAVEIDRRFLPSLQLLEDAAKGRMTLHHADIMKFNIPSAFPRASPTGWESGDIPGVRMVGNLPFGVSIPLLLQWLEAIPERSGPFAFGRTPMALVFQKEVAENIVASEGSYNRSRLAVMVQYLCEAKRRYSLPSSVFVPKPKVDASLVVLTPRVTPLIDAPFIVVEQVVKAVFAMRRKFIHTPLKLMFPGKEELVGDLLRLSSVNPEQRAHELAMTEFNSLCSAYLEIARTMDLPLQPMRVNRPAHVTDVLR</sequence>
<evidence type="ECO:0000313" key="14">
    <source>
        <dbReference type="EMBL" id="EDO32435.1"/>
    </source>
</evidence>
<keyword evidence="5 11" id="KW-0949">S-adenosyl-L-methionine</keyword>
<evidence type="ECO:0000256" key="4">
    <source>
        <dbReference type="ARBA" id="ARBA00022679"/>
    </source>
</evidence>
<dbReference type="Proteomes" id="UP000001593">
    <property type="component" value="Unassembled WGS sequence"/>
</dbReference>
<dbReference type="InterPro" id="IPR029063">
    <property type="entry name" value="SAM-dependent_MTases_sf"/>
</dbReference>
<dbReference type="InterPro" id="IPR001737">
    <property type="entry name" value="KsgA/Erm"/>
</dbReference>
<keyword evidence="10" id="KW-0804">Transcription</keyword>
<dbReference type="InParanoid" id="A7SV30"/>
<dbReference type="GO" id="GO:0000179">
    <property type="term" value="F:rRNA (adenine-N6,N6-)-dimethyltransferase activity"/>
    <property type="evidence" value="ECO:0000318"/>
    <property type="project" value="GO_Central"/>
</dbReference>
<feature type="binding site" evidence="11">
    <location>
        <position position="134"/>
    </location>
    <ligand>
        <name>S-adenosyl-L-methionine</name>
        <dbReference type="ChEBI" id="CHEBI:59789"/>
    </ligand>
</feature>
<keyword evidence="2 12" id="KW-0698">rRNA processing</keyword>
<dbReference type="PROSITE" id="PS51689">
    <property type="entry name" value="SAM_RNA_A_N6_MT"/>
    <property type="match status" value="1"/>
</dbReference>
<keyword evidence="8" id="KW-0805">Transcription regulation</keyword>
<keyword evidence="3 11" id="KW-0489">Methyltransferase</keyword>
<evidence type="ECO:0000259" key="13">
    <source>
        <dbReference type="SMART" id="SM00650"/>
    </source>
</evidence>
<dbReference type="Pfam" id="PF00398">
    <property type="entry name" value="RrnaAD"/>
    <property type="match status" value="1"/>
</dbReference>
<dbReference type="FunFam" id="3.40.50.150:FF:000109">
    <property type="entry name" value="rRNA adenine N(6)-methyltransferase"/>
    <property type="match status" value="1"/>
</dbReference>
<dbReference type="PANTHER" id="PTHR11727:SF17">
    <property type="entry name" value="DIMETHYLADENOSINE TRANSFERASE 1, MITOCHONDRIAL"/>
    <property type="match status" value="1"/>
</dbReference>
<dbReference type="GO" id="GO:0005759">
    <property type="term" value="C:mitochondrial matrix"/>
    <property type="evidence" value="ECO:0000318"/>
    <property type="project" value="GO_Central"/>
</dbReference>
<evidence type="ECO:0000256" key="12">
    <source>
        <dbReference type="RuleBase" id="RU362106"/>
    </source>
</evidence>
<keyword evidence="15" id="KW-1185">Reference proteome</keyword>
<evidence type="ECO:0000256" key="7">
    <source>
        <dbReference type="ARBA" id="ARBA00022946"/>
    </source>
</evidence>
<reference evidence="14 15" key="1">
    <citation type="journal article" date="2007" name="Science">
        <title>Sea anemone genome reveals ancestral eumetazoan gene repertoire and genomic organization.</title>
        <authorList>
            <person name="Putnam N.H."/>
            <person name="Srivastava M."/>
            <person name="Hellsten U."/>
            <person name="Dirks B."/>
            <person name="Chapman J."/>
            <person name="Salamov A."/>
            <person name="Terry A."/>
            <person name="Shapiro H."/>
            <person name="Lindquist E."/>
            <person name="Kapitonov V.V."/>
            <person name="Jurka J."/>
            <person name="Genikhovich G."/>
            <person name="Grigoriev I.V."/>
            <person name="Lucas S.M."/>
            <person name="Steele R.E."/>
            <person name="Finnerty J.R."/>
            <person name="Technau U."/>
            <person name="Martindale M.Q."/>
            <person name="Rokhsar D.S."/>
        </authorList>
    </citation>
    <scope>NUCLEOTIDE SEQUENCE [LARGE SCALE GENOMIC DNA]</scope>
    <source>
        <strain evidence="15">CH2 X CH6</strain>
    </source>
</reference>
<organism evidence="14 15">
    <name type="scientific">Nematostella vectensis</name>
    <name type="common">Starlet sea anemone</name>
    <dbReference type="NCBI Taxonomy" id="45351"/>
    <lineage>
        <taxon>Eukaryota</taxon>
        <taxon>Metazoa</taxon>
        <taxon>Cnidaria</taxon>
        <taxon>Anthozoa</taxon>
        <taxon>Hexacorallia</taxon>
        <taxon>Actiniaria</taxon>
        <taxon>Edwardsiidae</taxon>
        <taxon>Nematostella</taxon>
    </lineage>
</organism>
<dbReference type="InterPro" id="IPR023165">
    <property type="entry name" value="rRNA_Ade_diMease-like_C"/>
</dbReference>
<dbReference type="GO" id="GO:0034246">
    <property type="term" value="F:mitochondrial transcription factor activity"/>
    <property type="evidence" value="ECO:0000318"/>
    <property type="project" value="GO_Central"/>
</dbReference>
<evidence type="ECO:0000256" key="1">
    <source>
        <dbReference type="ARBA" id="ARBA00004173"/>
    </source>
</evidence>
<dbReference type="PANTHER" id="PTHR11727">
    <property type="entry name" value="DIMETHYLADENOSINE TRANSFERASE"/>
    <property type="match status" value="1"/>
</dbReference>
<dbReference type="AlphaFoldDB" id="A7SV30"/>
<gene>
    <name evidence="14" type="ORF">NEMVEDRAFT_v1g174677</name>
</gene>
<evidence type="ECO:0000256" key="3">
    <source>
        <dbReference type="ARBA" id="ARBA00022603"/>
    </source>
</evidence>
<evidence type="ECO:0000256" key="8">
    <source>
        <dbReference type="ARBA" id="ARBA00023015"/>
    </source>
</evidence>
<keyword evidence="7" id="KW-0809">Transit peptide</keyword>
<evidence type="ECO:0000256" key="6">
    <source>
        <dbReference type="ARBA" id="ARBA00022884"/>
    </source>
</evidence>
<dbReference type="SUPFAM" id="SSF53335">
    <property type="entry name" value="S-adenosyl-L-methionine-dependent methyltransferases"/>
    <property type="match status" value="1"/>
</dbReference>
<keyword evidence="6 11" id="KW-0694">RNA-binding</keyword>
<accession>A7SV30</accession>
<feature type="binding site" evidence="11">
    <location>
        <position position="103"/>
    </location>
    <ligand>
        <name>S-adenosyl-L-methionine</name>
        <dbReference type="ChEBI" id="CHEBI:59789"/>
    </ligand>
</feature>
<evidence type="ECO:0000256" key="11">
    <source>
        <dbReference type="PROSITE-ProRule" id="PRU01026"/>
    </source>
</evidence>
<dbReference type="Gene3D" id="3.40.50.150">
    <property type="entry name" value="Vaccinia Virus protein VP39"/>
    <property type="match status" value="1"/>
</dbReference>